<evidence type="ECO:0000256" key="4">
    <source>
        <dbReference type="ARBA" id="ARBA00022737"/>
    </source>
</evidence>
<feature type="region of interest" description="Disordered" evidence="8">
    <location>
        <begin position="20"/>
        <end position="96"/>
    </location>
</feature>
<dbReference type="GO" id="GO:0006364">
    <property type="term" value="P:rRNA processing"/>
    <property type="evidence" value="ECO:0007669"/>
    <property type="project" value="UniProtKB-KW"/>
</dbReference>
<protein>
    <submittedName>
        <fullName evidence="9">WD40-repeat-containing domain protein</fullName>
    </submittedName>
</protein>
<keyword evidence="10" id="KW-1185">Reference proteome</keyword>
<keyword evidence="5" id="KW-0539">Nucleus</keyword>
<dbReference type="InterPro" id="IPR015943">
    <property type="entry name" value="WD40/YVTN_repeat-like_dom_sf"/>
</dbReference>
<dbReference type="PANTHER" id="PTHR18359">
    <property type="entry name" value="WD-REPEAT PROTEIN-RELATED"/>
    <property type="match status" value="1"/>
</dbReference>
<dbReference type="EMBL" id="ML732208">
    <property type="protein sequence ID" value="KAB8074570.1"/>
    <property type="molecule type" value="Genomic_DNA"/>
</dbReference>
<evidence type="ECO:0000313" key="10">
    <source>
        <dbReference type="Proteomes" id="UP000326565"/>
    </source>
</evidence>
<evidence type="ECO:0000313" key="9">
    <source>
        <dbReference type="EMBL" id="KAB8074570.1"/>
    </source>
</evidence>
<name>A0A5N5X5G5_9EURO</name>
<dbReference type="Proteomes" id="UP000326565">
    <property type="component" value="Unassembled WGS sequence"/>
</dbReference>
<organism evidence="9 10">
    <name type="scientific">Aspergillus leporis</name>
    <dbReference type="NCBI Taxonomy" id="41062"/>
    <lineage>
        <taxon>Eukaryota</taxon>
        <taxon>Fungi</taxon>
        <taxon>Dikarya</taxon>
        <taxon>Ascomycota</taxon>
        <taxon>Pezizomycotina</taxon>
        <taxon>Eurotiomycetes</taxon>
        <taxon>Eurotiomycetidae</taxon>
        <taxon>Eurotiales</taxon>
        <taxon>Aspergillaceae</taxon>
        <taxon>Aspergillus</taxon>
        <taxon>Aspergillus subgen. Circumdati</taxon>
    </lineage>
</organism>
<dbReference type="SUPFAM" id="SSF50978">
    <property type="entry name" value="WD40 repeat-like"/>
    <property type="match status" value="1"/>
</dbReference>
<dbReference type="SMART" id="SM00320">
    <property type="entry name" value="WD40"/>
    <property type="match status" value="5"/>
</dbReference>
<dbReference type="GO" id="GO:0034388">
    <property type="term" value="C:Pwp2p-containing subcomplex of 90S preribosome"/>
    <property type="evidence" value="ECO:0007669"/>
    <property type="project" value="TreeGrafter"/>
</dbReference>
<dbReference type="Gene3D" id="2.130.10.10">
    <property type="entry name" value="YVTN repeat-like/Quinoprotein amine dehydrogenase"/>
    <property type="match status" value="1"/>
</dbReference>
<feature type="compositionally biased region" description="Acidic residues" evidence="8">
    <location>
        <begin position="77"/>
        <end position="96"/>
    </location>
</feature>
<dbReference type="PROSITE" id="PS50082">
    <property type="entry name" value="WD_REPEATS_2"/>
    <property type="match status" value="1"/>
</dbReference>
<dbReference type="PANTHER" id="PTHR18359:SF0">
    <property type="entry name" value="U3 SMALL NUCLEOLAR RNA-ASSOCIATED PROTEIN 18 HOMOLOG"/>
    <property type="match status" value="1"/>
</dbReference>
<dbReference type="InterPro" id="IPR001680">
    <property type="entry name" value="WD40_rpt"/>
</dbReference>
<dbReference type="AlphaFoldDB" id="A0A5N5X5G5"/>
<evidence type="ECO:0000256" key="7">
    <source>
        <dbReference type="PROSITE-ProRule" id="PRU00221"/>
    </source>
</evidence>
<evidence type="ECO:0000256" key="2">
    <source>
        <dbReference type="ARBA" id="ARBA00022552"/>
    </source>
</evidence>
<comment type="similarity">
    <text evidence="6">Belongs to the WD repeat UTP18 family.</text>
</comment>
<gene>
    <name evidence="9" type="ORF">BDV29DRAFT_173546</name>
</gene>
<accession>A0A5N5X5G5</accession>
<proteinExistence type="inferred from homology"/>
<dbReference type="InterPro" id="IPR045161">
    <property type="entry name" value="Utp18"/>
</dbReference>
<feature type="repeat" description="WD" evidence="7">
    <location>
        <begin position="575"/>
        <end position="603"/>
    </location>
</feature>
<evidence type="ECO:0000256" key="5">
    <source>
        <dbReference type="ARBA" id="ARBA00023242"/>
    </source>
</evidence>
<dbReference type="OrthoDB" id="1935146at2759"/>
<dbReference type="Pfam" id="PF00400">
    <property type="entry name" value="WD40"/>
    <property type="match status" value="1"/>
</dbReference>
<feature type="region of interest" description="Disordered" evidence="8">
    <location>
        <begin position="190"/>
        <end position="225"/>
    </location>
</feature>
<reference evidence="9 10" key="1">
    <citation type="submission" date="2019-04" db="EMBL/GenBank/DDBJ databases">
        <title>Friends and foes A comparative genomics study of 23 Aspergillus species from section Flavi.</title>
        <authorList>
            <consortium name="DOE Joint Genome Institute"/>
            <person name="Kjaerbolling I."/>
            <person name="Vesth T."/>
            <person name="Frisvad J.C."/>
            <person name="Nybo J.L."/>
            <person name="Theobald S."/>
            <person name="Kildgaard S."/>
            <person name="Isbrandt T."/>
            <person name="Kuo A."/>
            <person name="Sato A."/>
            <person name="Lyhne E.K."/>
            <person name="Kogle M.E."/>
            <person name="Wiebenga A."/>
            <person name="Kun R.S."/>
            <person name="Lubbers R.J."/>
            <person name="Makela M.R."/>
            <person name="Barry K."/>
            <person name="Chovatia M."/>
            <person name="Clum A."/>
            <person name="Daum C."/>
            <person name="Haridas S."/>
            <person name="He G."/>
            <person name="LaButti K."/>
            <person name="Lipzen A."/>
            <person name="Mondo S."/>
            <person name="Riley R."/>
            <person name="Salamov A."/>
            <person name="Simmons B.A."/>
            <person name="Magnuson J.K."/>
            <person name="Henrissat B."/>
            <person name="Mortensen U.H."/>
            <person name="Larsen T.O."/>
            <person name="Devries R.P."/>
            <person name="Grigoriev I.V."/>
            <person name="Machida M."/>
            <person name="Baker S.E."/>
            <person name="Andersen M.R."/>
        </authorList>
    </citation>
    <scope>NUCLEOTIDE SEQUENCE [LARGE SCALE GENOMIC DNA]</scope>
    <source>
        <strain evidence="9 10">CBS 151.66</strain>
    </source>
</reference>
<dbReference type="PROSITE" id="PS50294">
    <property type="entry name" value="WD_REPEATS_REGION"/>
    <property type="match status" value="1"/>
</dbReference>
<evidence type="ECO:0000256" key="8">
    <source>
        <dbReference type="SAM" id="MobiDB-lite"/>
    </source>
</evidence>
<dbReference type="InterPro" id="IPR036322">
    <property type="entry name" value="WD40_repeat_dom_sf"/>
</dbReference>
<comment type="subcellular location">
    <subcellularLocation>
        <location evidence="1">Nucleus</location>
        <location evidence="1">Nucleolus</location>
    </subcellularLocation>
</comment>
<keyword evidence="2" id="KW-0698">rRNA processing</keyword>
<sequence length="603" mass="66630">MPKTSVKQKVRQKAKLIPRSLFEDARATHEDSDGSDDIPEKDEAERKLESLLFGDDEGFHGALKSQKERSFMALSNENDDEDSGVDGGEQEGEDEVLDDVADADLFFLDSGAGPVSTDLIESSKISSDAEDEGADEIPAVWYDSDDERLTVSLASQQRLRKLRVAESEDMISGKEYIRRLRRHFQLLHPTPEWAIPEQQKARGDSDSERADDMDTDDEEQTPTQPLAKLLQAATDLTKLEDTRPGGKRKLRQEVVDIQRLKDVGKDQPSSVDSLSFHPHYPLLLSSGPAATLFLHHIAPSAPAPNPLLTSFHIRRTPIHSSAFAHPTGNKVFASGRRRYFHIWDLDTGKVDKVNGSADRKEEQKSMERFKLSPCGRYVGLVGTSRKGGGLINVLDSGTAQWIGQVRVDGQGGVADFAWWSDGEGMTVVSKNGEVSEWDGRLNRVIARWMDAGAVGTTVLALGGRSGRTQLGGDRWVAIGSSSGVVNVYDRREWAAAYSAQPSLADNDTWAMPRNPEPVRALDQLTTPISHLVFAPDGQFFVMASRWKRDALRIVHLPSCTVYRNWPTSNTPLGRISSVAVSPNSEQLAVGNEQGRIRLWEIRG</sequence>
<keyword evidence="4" id="KW-0677">Repeat</keyword>
<feature type="compositionally biased region" description="Basic and acidic residues" evidence="8">
    <location>
        <begin position="199"/>
        <end position="212"/>
    </location>
</feature>
<dbReference type="FunFam" id="2.130.10.10:FF:000549">
    <property type="entry name" value="Small nucleolar ribonucleoprotein complex subunit"/>
    <property type="match status" value="1"/>
</dbReference>
<dbReference type="GO" id="GO:0032040">
    <property type="term" value="C:small-subunit processome"/>
    <property type="evidence" value="ECO:0007669"/>
    <property type="project" value="TreeGrafter"/>
</dbReference>
<evidence type="ECO:0000256" key="3">
    <source>
        <dbReference type="ARBA" id="ARBA00022574"/>
    </source>
</evidence>
<keyword evidence="3 7" id="KW-0853">WD repeat</keyword>
<feature type="compositionally biased region" description="Basic and acidic residues" evidence="8">
    <location>
        <begin position="21"/>
        <end position="32"/>
    </location>
</feature>
<evidence type="ECO:0000256" key="1">
    <source>
        <dbReference type="ARBA" id="ARBA00004604"/>
    </source>
</evidence>
<evidence type="ECO:0000256" key="6">
    <source>
        <dbReference type="ARBA" id="ARBA00025767"/>
    </source>
</evidence>